<organism evidence="1 2">
    <name type="scientific">Amycolatopsis marina</name>
    <dbReference type="NCBI Taxonomy" id="490629"/>
    <lineage>
        <taxon>Bacteria</taxon>
        <taxon>Bacillati</taxon>
        <taxon>Actinomycetota</taxon>
        <taxon>Actinomycetes</taxon>
        <taxon>Pseudonocardiales</taxon>
        <taxon>Pseudonocardiaceae</taxon>
        <taxon>Amycolatopsis</taxon>
    </lineage>
</organism>
<proteinExistence type="predicted"/>
<dbReference type="GO" id="GO:0003824">
    <property type="term" value="F:catalytic activity"/>
    <property type="evidence" value="ECO:0007669"/>
    <property type="project" value="InterPro"/>
</dbReference>
<reference evidence="2" key="1">
    <citation type="submission" date="2016-10" db="EMBL/GenBank/DDBJ databases">
        <authorList>
            <person name="Varghese N."/>
            <person name="Submissions S."/>
        </authorList>
    </citation>
    <scope>NUCLEOTIDE SEQUENCE [LARGE SCALE GENOMIC DNA]</scope>
    <source>
        <strain evidence="2">CGMCC 4.3568</strain>
    </source>
</reference>
<name>A0A1I0WVU5_9PSEU</name>
<dbReference type="OrthoDB" id="9792137at2"/>
<dbReference type="InterPro" id="IPR036663">
    <property type="entry name" value="Fumarylacetoacetase_C_sf"/>
</dbReference>
<keyword evidence="2" id="KW-1185">Reference proteome</keyword>
<dbReference type="RefSeq" id="WP_091670426.1">
    <property type="nucleotide sequence ID" value="NZ_FOKG01000002.1"/>
</dbReference>
<dbReference type="Gene3D" id="3.90.850.10">
    <property type="entry name" value="Fumarylacetoacetase-like, C-terminal domain"/>
    <property type="match status" value="1"/>
</dbReference>
<accession>A0A1I0WVU5</accession>
<dbReference type="Proteomes" id="UP000243799">
    <property type="component" value="Unassembled WGS sequence"/>
</dbReference>
<dbReference type="SUPFAM" id="SSF56529">
    <property type="entry name" value="FAH"/>
    <property type="match status" value="1"/>
</dbReference>
<protein>
    <submittedName>
        <fullName evidence="1">2-oxo-3-hexenedioate decarboxylase</fullName>
    </submittedName>
</protein>
<evidence type="ECO:0000313" key="2">
    <source>
        <dbReference type="Proteomes" id="UP000243799"/>
    </source>
</evidence>
<sequence length="170" mass="17444">MSGTEHGMLLDDASPLTAAMALHPGDHLDVSGLAEPKVSAHLAVVLRERLSGEVSAVRALLAVEAVCGALLASEEDRAVRWLTGPAARPVNEVDLLLEGCLVEVDGQIADSATIAAVRLAETLVRAARTGELPSGAVLLTGALTEPVSVRAGMRVAGHFSTLGSLTVAVR</sequence>
<dbReference type="STRING" id="490629.SAMN05216266_102251"/>
<gene>
    <name evidence="1" type="ORF">SAMN05216266_102251</name>
</gene>
<dbReference type="EMBL" id="FOKG01000002">
    <property type="protein sequence ID" value="SFA92771.1"/>
    <property type="molecule type" value="Genomic_DNA"/>
</dbReference>
<evidence type="ECO:0000313" key="1">
    <source>
        <dbReference type="EMBL" id="SFA92771.1"/>
    </source>
</evidence>
<dbReference type="AlphaFoldDB" id="A0A1I0WVU5"/>